<dbReference type="PROSITE" id="PS50106">
    <property type="entry name" value="PDZ"/>
    <property type="match status" value="1"/>
</dbReference>
<dbReference type="EMBL" id="KQ241915">
    <property type="protein sequence ID" value="KNC82556.1"/>
    <property type="molecule type" value="Genomic_DNA"/>
</dbReference>
<dbReference type="AlphaFoldDB" id="A0A0L0G163"/>
<feature type="domain" description="PDZ" evidence="2">
    <location>
        <begin position="42"/>
        <end position="113"/>
    </location>
</feature>
<evidence type="ECO:0000313" key="3">
    <source>
        <dbReference type="EMBL" id="KNC82556.1"/>
    </source>
</evidence>
<sequence length="223" mass="24305">MTPLSGKSLDLFNEEFEQDSQYESVFENIGLSSLSGAYRDREVTLQRGSGDERFGATFVAYKEKLYVVHVIPQSPADFAGLHFGQQVVSINGSPAKGFDAQTAGVAMTTAVELASSDEDLVDPPLDMESIGPQMPKLSDSDSASPVSITSSLKDIDLHSEEEEPCRAHDRSPLHSGERVHTGCCMGGKACDMRSNKRRCPLLTTRLVIRQADFLRKHLILGTA</sequence>
<accession>A0A0L0G163</accession>
<reference evidence="3 4" key="1">
    <citation type="submission" date="2011-02" db="EMBL/GenBank/DDBJ databases">
        <title>The Genome Sequence of Sphaeroforma arctica JP610.</title>
        <authorList>
            <consortium name="The Broad Institute Genome Sequencing Platform"/>
            <person name="Russ C."/>
            <person name="Cuomo C."/>
            <person name="Young S.K."/>
            <person name="Zeng Q."/>
            <person name="Gargeya S."/>
            <person name="Alvarado L."/>
            <person name="Berlin A."/>
            <person name="Chapman S.B."/>
            <person name="Chen Z."/>
            <person name="Freedman E."/>
            <person name="Gellesch M."/>
            <person name="Goldberg J."/>
            <person name="Griggs A."/>
            <person name="Gujja S."/>
            <person name="Heilman E."/>
            <person name="Heiman D."/>
            <person name="Howarth C."/>
            <person name="Mehta T."/>
            <person name="Neiman D."/>
            <person name="Pearson M."/>
            <person name="Roberts A."/>
            <person name="Saif S."/>
            <person name="Shea T."/>
            <person name="Shenoy N."/>
            <person name="Sisk P."/>
            <person name="Stolte C."/>
            <person name="Sykes S."/>
            <person name="White J."/>
            <person name="Yandava C."/>
            <person name="Burger G."/>
            <person name="Gray M.W."/>
            <person name="Holland P.W.H."/>
            <person name="King N."/>
            <person name="Lang F.B.F."/>
            <person name="Roger A.J."/>
            <person name="Ruiz-Trillo I."/>
            <person name="Haas B."/>
            <person name="Nusbaum C."/>
            <person name="Birren B."/>
        </authorList>
    </citation>
    <scope>NUCLEOTIDE SEQUENCE [LARGE SCALE GENOMIC DNA]</scope>
    <source>
        <strain evidence="3 4">JP610</strain>
    </source>
</reference>
<evidence type="ECO:0000259" key="2">
    <source>
        <dbReference type="PROSITE" id="PS50106"/>
    </source>
</evidence>
<organism evidence="3 4">
    <name type="scientific">Sphaeroforma arctica JP610</name>
    <dbReference type="NCBI Taxonomy" id="667725"/>
    <lineage>
        <taxon>Eukaryota</taxon>
        <taxon>Ichthyosporea</taxon>
        <taxon>Ichthyophonida</taxon>
        <taxon>Sphaeroforma</taxon>
    </lineage>
</organism>
<evidence type="ECO:0000256" key="1">
    <source>
        <dbReference type="SAM" id="MobiDB-lite"/>
    </source>
</evidence>
<gene>
    <name evidence="3" type="ORF">SARC_05152</name>
</gene>
<dbReference type="SUPFAM" id="SSF50156">
    <property type="entry name" value="PDZ domain-like"/>
    <property type="match status" value="1"/>
</dbReference>
<dbReference type="InterPro" id="IPR001478">
    <property type="entry name" value="PDZ"/>
</dbReference>
<keyword evidence="4" id="KW-1185">Reference proteome</keyword>
<feature type="region of interest" description="Disordered" evidence="1">
    <location>
        <begin position="158"/>
        <end position="178"/>
    </location>
</feature>
<name>A0A0L0G163_9EUKA</name>
<dbReference type="SMART" id="SM00228">
    <property type="entry name" value="PDZ"/>
    <property type="match status" value="1"/>
</dbReference>
<dbReference type="Gene3D" id="2.30.42.10">
    <property type="match status" value="1"/>
</dbReference>
<dbReference type="InterPro" id="IPR036034">
    <property type="entry name" value="PDZ_sf"/>
</dbReference>
<proteinExistence type="predicted"/>
<dbReference type="Pfam" id="PF00595">
    <property type="entry name" value="PDZ"/>
    <property type="match status" value="1"/>
</dbReference>
<dbReference type="GeneID" id="25905656"/>
<feature type="non-terminal residue" evidence="3">
    <location>
        <position position="223"/>
    </location>
</feature>
<dbReference type="RefSeq" id="XP_014156458.1">
    <property type="nucleotide sequence ID" value="XM_014300983.1"/>
</dbReference>
<protein>
    <recommendedName>
        <fullName evidence="2">PDZ domain-containing protein</fullName>
    </recommendedName>
</protein>
<dbReference type="Proteomes" id="UP000054560">
    <property type="component" value="Unassembled WGS sequence"/>
</dbReference>
<dbReference type="OrthoDB" id="44841at2759"/>
<evidence type="ECO:0000313" key="4">
    <source>
        <dbReference type="Proteomes" id="UP000054560"/>
    </source>
</evidence>